<keyword evidence="3" id="KW-1185">Reference proteome</keyword>
<sequence>MTSARLIPMRGRGQQHDADSPARSGLQEQAARHETCATETTQETSGENLFRMANHSGAPRRSEKR</sequence>
<dbReference type="EMBL" id="EQ995099">
    <property type="protein sequence ID" value="EEF22315.1"/>
    <property type="molecule type" value="Genomic_DNA"/>
</dbReference>
<name>B9TPA0_RICCO</name>
<gene>
    <name evidence="2" type="ORF">RCOM_1982330</name>
</gene>
<accession>B9TPA0</accession>
<organism evidence="2 3">
    <name type="scientific">Ricinus communis</name>
    <name type="common">Castor bean</name>
    <dbReference type="NCBI Taxonomy" id="3988"/>
    <lineage>
        <taxon>Eukaryota</taxon>
        <taxon>Viridiplantae</taxon>
        <taxon>Streptophyta</taxon>
        <taxon>Embryophyta</taxon>
        <taxon>Tracheophyta</taxon>
        <taxon>Spermatophyta</taxon>
        <taxon>Magnoliopsida</taxon>
        <taxon>eudicotyledons</taxon>
        <taxon>Gunneridae</taxon>
        <taxon>Pentapetalae</taxon>
        <taxon>rosids</taxon>
        <taxon>fabids</taxon>
        <taxon>Malpighiales</taxon>
        <taxon>Euphorbiaceae</taxon>
        <taxon>Acalyphoideae</taxon>
        <taxon>Acalypheae</taxon>
        <taxon>Ricinus</taxon>
    </lineage>
</organism>
<evidence type="ECO:0000313" key="3">
    <source>
        <dbReference type="Proteomes" id="UP000008311"/>
    </source>
</evidence>
<feature type="compositionally biased region" description="Polar residues" evidence="1">
    <location>
        <begin position="37"/>
        <end position="47"/>
    </location>
</feature>
<dbReference type="Proteomes" id="UP000008311">
    <property type="component" value="Unassembled WGS sequence"/>
</dbReference>
<dbReference type="AlphaFoldDB" id="B9TPA0"/>
<dbReference type="InParanoid" id="B9TPA0"/>
<evidence type="ECO:0000313" key="2">
    <source>
        <dbReference type="EMBL" id="EEF22315.1"/>
    </source>
</evidence>
<reference evidence="3" key="1">
    <citation type="journal article" date="2010" name="Nat. Biotechnol.">
        <title>Draft genome sequence of the oilseed species Ricinus communis.</title>
        <authorList>
            <person name="Chan A.P."/>
            <person name="Crabtree J."/>
            <person name="Zhao Q."/>
            <person name="Lorenzi H."/>
            <person name="Orvis J."/>
            <person name="Puiu D."/>
            <person name="Melake-Berhan A."/>
            <person name="Jones K.M."/>
            <person name="Redman J."/>
            <person name="Chen G."/>
            <person name="Cahoon E.B."/>
            <person name="Gedil M."/>
            <person name="Stanke M."/>
            <person name="Haas B.J."/>
            <person name="Wortman J.R."/>
            <person name="Fraser-Liggett C.M."/>
            <person name="Ravel J."/>
            <person name="Rabinowicz P.D."/>
        </authorList>
    </citation>
    <scope>NUCLEOTIDE SEQUENCE [LARGE SCALE GENOMIC DNA]</scope>
    <source>
        <strain evidence="3">cv. Hale</strain>
    </source>
</reference>
<proteinExistence type="predicted"/>
<evidence type="ECO:0000256" key="1">
    <source>
        <dbReference type="SAM" id="MobiDB-lite"/>
    </source>
</evidence>
<feature type="region of interest" description="Disordered" evidence="1">
    <location>
        <begin position="1"/>
        <end position="65"/>
    </location>
</feature>
<protein>
    <submittedName>
        <fullName evidence="2">Uncharacterized protein</fullName>
    </submittedName>
</protein>